<dbReference type="WBParaSite" id="PSAMB.scaffold537size47759.g6930.t1">
    <property type="protein sequence ID" value="PSAMB.scaffold537size47759.g6930.t1"/>
    <property type="gene ID" value="PSAMB.scaffold537size47759.g6930"/>
</dbReference>
<keyword evidence="2" id="KW-1185">Reference proteome</keyword>
<proteinExistence type="predicted"/>
<keyword evidence="1" id="KW-0472">Membrane</keyword>
<dbReference type="AlphaFoldDB" id="A0A914WVC8"/>
<evidence type="ECO:0000256" key="1">
    <source>
        <dbReference type="SAM" id="Phobius"/>
    </source>
</evidence>
<name>A0A914WVC8_9BILA</name>
<feature type="transmembrane region" description="Helical" evidence="1">
    <location>
        <begin position="28"/>
        <end position="50"/>
    </location>
</feature>
<accession>A0A914WVC8</accession>
<keyword evidence="1" id="KW-0812">Transmembrane</keyword>
<evidence type="ECO:0000313" key="3">
    <source>
        <dbReference type="WBParaSite" id="PSAMB.scaffold537size47759.g6930.t1"/>
    </source>
</evidence>
<evidence type="ECO:0000313" key="2">
    <source>
        <dbReference type="Proteomes" id="UP000887566"/>
    </source>
</evidence>
<feature type="transmembrane region" description="Helical" evidence="1">
    <location>
        <begin position="110"/>
        <end position="130"/>
    </location>
</feature>
<protein>
    <submittedName>
        <fullName evidence="3">Uncharacterized protein</fullName>
    </submittedName>
</protein>
<reference evidence="3" key="1">
    <citation type="submission" date="2022-11" db="UniProtKB">
        <authorList>
            <consortium name="WormBaseParasite"/>
        </authorList>
    </citation>
    <scope>IDENTIFICATION</scope>
</reference>
<feature type="transmembrane region" description="Helical" evidence="1">
    <location>
        <begin position="71"/>
        <end position="98"/>
    </location>
</feature>
<sequence length="284" mass="31492">MGRKLATLKDKLATFMAKLATHKAKLPYILSVFFLTVTLIKLILLCVFYDKAVHGMAKRLKIIVDINPHETSWGIIIFSVLFGLWLVFLCLADIIAMAGIDGVDLSRFGFVSKIACIGSYCSVTVLAILIRLQTIVWAIVLSIIGVLCSLAVILIKATDALCSSIENNSTTISPINASSSETALFSSNCIDLTVLKPAVQIFTTKPARLSFCESDRTAFCSHSDADDDDMFTTFFHCYMVGVLVLIGLLHFLINMVGNKNRYHQLRFMRRTVYPNDVVNMKAME</sequence>
<feature type="transmembrane region" description="Helical" evidence="1">
    <location>
        <begin position="233"/>
        <end position="256"/>
    </location>
</feature>
<feature type="transmembrane region" description="Helical" evidence="1">
    <location>
        <begin position="135"/>
        <end position="155"/>
    </location>
</feature>
<dbReference type="Proteomes" id="UP000887566">
    <property type="component" value="Unplaced"/>
</dbReference>
<organism evidence="2 3">
    <name type="scientific">Plectus sambesii</name>
    <dbReference type="NCBI Taxonomy" id="2011161"/>
    <lineage>
        <taxon>Eukaryota</taxon>
        <taxon>Metazoa</taxon>
        <taxon>Ecdysozoa</taxon>
        <taxon>Nematoda</taxon>
        <taxon>Chromadorea</taxon>
        <taxon>Plectida</taxon>
        <taxon>Plectina</taxon>
        <taxon>Plectoidea</taxon>
        <taxon>Plectidae</taxon>
        <taxon>Plectus</taxon>
    </lineage>
</organism>
<keyword evidence="1" id="KW-1133">Transmembrane helix</keyword>